<dbReference type="AlphaFoldDB" id="A0A1U8P9Q5"/>
<sequence length="367" mass="41120">MLVACSLLHAHRDYRSGMASSIIIPWIFYIQILTISSKAIDAVPAIIVFGDSSIDTGNNNYLPTFAKCNFEPYGRDFPGGTPTGRFCNGRLPPDFVSEGLGLKPIVPAYLDPTFNISDFATGVCFGSSGTGYDNSTAAILKVFTLWKEVEFFKDYQTKLRAYLGDEKANEVISEALYIISVGTNDFLINYYNFPQRRTQFTIPKYEDFLIGNAEDFIRKIYSLGARKLSLTGLPPMGCLPLQRTLNRKNPHSCSEERNKVAFEFNEKLKASVVKLMIELPGLKVLYVDVYELLSRLITRPSRYGFEVAEAACCGTGLFETGVLCNRLTPHTCLDADKYVFWDAFHPSERANKIMSDELLPSLKLAFL</sequence>
<reference evidence="2" key="1">
    <citation type="journal article" date="2020" name="Nat. Genet.">
        <title>Genomic diversifications of five Gossypium allopolyploid species and their impact on cotton improvement.</title>
        <authorList>
            <person name="Chen Z.J."/>
            <person name="Sreedasyam A."/>
            <person name="Ando A."/>
            <person name="Song Q."/>
            <person name="De Santiago L.M."/>
            <person name="Hulse-Kemp A.M."/>
            <person name="Ding M."/>
            <person name="Ye W."/>
            <person name="Kirkbride R.C."/>
            <person name="Jenkins J."/>
            <person name="Plott C."/>
            <person name="Lovell J."/>
            <person name="Lin Y.M."/>
            <person name="Vaughn R."/>
            <person name="Liu B."/>
            <person name="Simpson S."/>
            <person name="Scheffler B.E."/>
            <person name="Wen L."/>
            <person name="Saski C.A."/>
            <person name="Grover C.E."/>
            <person name="Hu G."/>
            <person name="Conover J.L."/>
            <person name="Carlson J.W."/>
            <person name="Shu S."/>
            <person name="Boston L.B."/>
            <person name="Williams M."/>
            <person name="Peterson D.G."/>
            <person name="McGee K."/>
            <person name="Jones D.C."/>
            <person name="Wendel J.F."/>
            <person name="Stelly D.M."/>
            <person name="Grimwood J."/>
            <person name="Schmutz J."/>
        </authorList>
    </citation>
    <scope>NUCLEOTIDE SEQUENCE [LARGE SCALE GENOMIC DNA]</scope>
    <source>
        <strain evidence="2">cv. TM-1</strain>
    </source>
</reference>
<evidence type="ECO:0000313" key="3">
    <source>
        <dbReference type="RefSeq" id="XP_016747880.2"/>
    </source>
</evidence>
<proteinExistence type="inferred from homology"/>
<dbReference type="InterPro" id="IPR035669">
    <property type="entry name" value="SGNH_plant_lipase-like"/>
</dbReference>
<dbReference type="SUPFAM" id="SSF52266">
    <property type="entry name" value="SGNH hydrolase"/>
    <property type="match status" value="1"/>
</dbReference>
<name>A0A1U8P9Q5_GOSHI</name>
<dbReference type="Pfam" id="PF00657">
    <property type="entry name" value="Lipase_GDSL"/>
    <property type="match status" value="1"/>
</dbReference>
<dbReference type="GO" id="GO:0016788">
    <property type="term" value="F:hydrolase activity, acting on ester bonds"/>
    <property type="evidence" value="ECO:0007669"/>
    <property type="project" value="InterPro"/>
</dbReference>
<dbReference type="InterPro" id="IPR050592">
    <property type="entry name" value="GDSL_lipolytic_enzyme"/>
</dbReference>
<dbReference type="GeneID" id="107956916"/>
<evidence type="ECO:0000313" key="2">
    <source>
        <dbReference type="Proteomes" id="UP000818029"/>
    </source>
</evidence>
<reference evidence="3" key="2">
    <citation type="submission" date="2025-08" db="UniProtKB">
        <authorList>
            <consortium name="RefSeq"/>
        </authorList>
    </citation>
    <scope>IDENTIFICATION</scope>
</reference>
<organism evidence="2 3">
    <name type="scientific">Gossypium hirsutum</name>
    <name type="common">Upland cotton</name>
    <name type="synonym">Gossypium mexicanum</name>
    <dbReference type="NCBI Taxonomy" id="3635"/>
    <lineage>
        <taxon>Eukaryota</taxon>
        <taxon>Viridiplantae</taxon>
        <taxon>Streptophyta</taxon>
        <taxon>Embryophyta</taxon>
        <taxon>Tracheophyta</taxon>
        <taxon>Spermatophyta</taxon>
        <taxon>Magnoliopsida</taxon>
        <taxon>eudicotyledons</taxon>
        <taxon>Gunneridae</taxon>
        <taxon>Pentapetalae</taxon>
        <taxon>rosids</taxon>
        <taxon>malvids</taxon>
        <taxon>Malvales</taxon>
        <taxon>Malvaceae</taxon>
        <taxon>Malvoideae</taxon>
        <taxon>Gossypium</taxon>
    </lineage>
</organism>
<dbReference type="Proteomes" id="UP000818029">
    <property type="component" value="Chromosome A07"/>
</dbReference>
<dbReference type="Gene3D" id="3.40.50.1110">
    <property type="entry name" value="SGNH hydrolase"/>
    <property type="match status" value="1"/>
</dbReference>
<dbReference type="PaxDb" id="3635-A0A1U8P9Q5"/>
<accession>A0A1U8P9Q5</accession>
<keyword evidence="2" id="KW-1185">Reference proteome</keyword>
<dbReference type="CDD" id="cd01837">
    <property type="entry name" value="SGNH_plant_lipase_like"/>
    <property type="match status" value="1"/>
</dbReference>
<dbReference type="KEGG" id="ghi:107956916"/>
<protein>
    <submittedName>
        <fullName evidence="3">GDSL esterase/lipase At2g42990</fullName>
    </submittedName>
</protein>
<dbReference type="InterPro" id="IPR001087">
    <property type="entry name" value="GDSL"/>
</dbReference>
<evidence type="ECO:0000256" key="1">
    <source>
        <dbReference type="ARBA" id="ARBA00008668"/>
    </source>
</evidence>
<dbReference type="PANTHER" id="PTHR45642">
    <property type="entry name" value="GDSL ESTERASE/LIPASE EXL3"/>
    <property type="match status" value="1"/>
</dbReference>
<comment type="similarity">
    <text evidence="1">Belongs to the 'GDSL' lipolytic enzyme family.</text>
</comment>
<dbReference type="STRING" id="3635.A0A1U8P9Q5"/>
<dbReference type="InterPro" id="IPR036514">
    <property type="entry name" value="SGNH_hydro_sf"/>
</dbReference>
<gene>
    <name evidence="3" type="primary">LOC107956916</name>
</gene>
<dbReference type="PANTHER" id="PTHR45642:SF51">
    <property type="entry name" value="GDSL-LIKE LIPASE_ACYLHYDROLASE"/>
    <property type="match status" value="1"/>
</dbReference>
<dbReference type="RefSeq" id="XP_016747880.2">
    <property type="nucleotide sequence ID" value="XM_016892391.2"/>
</dbReference>